<dbReference type="InterPro" id="IPR000953">
    <property type="entry name" value="Chromo/chromo_shadow_dom"/>
</dbReference>
<dbReference type="Gene3D" id="2.40.50.40">
    <property type="match status" value="1"/>
</dbReference>
<evidence type="ECO:0000313" key="2">
    <source>
        <dbReference type="EMBL" id="PVZ98717.1"/>
    </source>
</evidence>
<dbReference type="EMBL" id="MBFU01000517">
    <property type="protein sequence ID" value="PVZ98717.1"/>
    <property type="molecule type" value="Genomic_DNA"/>
</dbReference>
<protein>
    <recommendedName>
        <fullName evidence="1">Chromo domain-containing protein</fullName>
    </recommendedName>
</protein>
<dbReference type="AlphaFoldDB" id="A0A2U1J109"/>
<evidence type="ECO:0000313" key="3">
    <source>
        <dbReference type="Proteomes" id="UP000245591"/>
    </source>
</evidence>
<dbReference type="Pfam" id="PF00385">
    <property type="entry name" value="Chromo"/>
    <property type="match status" value="1"/>
</dbReference>
<reference evidence="2 3" key="1">
    <citation type="journal article" date="2018" name="MBio">
        <title>Comparative Genomics Reveals the Core Gene Toolbox for the Fungus-Insect Symbiosis.</title>
        <authorList>
            <person name="Wang Y."/>
            <person name="Stata M."/>
            <person name="Wang W."/>
            <person name="Stajich J.E."/>
            <person name="White M.M."/>
            <person name="Moncalvo J.M."/>
        </authorList>
    </citation>
    <scope>NUCLEOTIDE SEQUENCE [LARGE SCALE GENOMIC DNA]</scope>
    <source>
        <strain evidence="2 3">AUS-126-30</strain>
    </source>
</reference>
<accession>A0A2U1J109</accession>
<evidence type="ECO:0000259" key="1">
    <source>
        <dbReference type="PROSITE" id="PS50013"/>
    </source>
</evidence>
<name>A0A2U1J109_SMIAN</name>
<dbReference type="Proteomes" id="UP000245591">
    <property type="component" value="Unassembled WGS sequence"/>
</dbReference>
<keyword evidence="3" id="KW-1185">Reference proteome</keyword>
<feature type="domain" description="Chromo" evidence="1">
    <location>
        <begin position="13"/>
        <end position="70"/>
    </location>
</feature>
<sequence>LHAITDVNTTDVCEVIRITNHRHDKDGKSEYLTKWRNYKEETWEPPKILIIQKILLNTGEEEPLKLGGNDVVKTTLK</sequence>
<feature type="non-terminal residue" evidence="2">
    <location>
        <position position="1"/>
    </location>
</feature>
<comment type="caution">
    <text evidence="2">The sequence shown here is derived from an EMBL/GenBank/DDBJ whole genome shotgun (WGS) entry which is preliminary data.</text>
</comment>
<dbReference type="PROSITE" id="PS50013">
    <property type="entry name" value="CHROMO_2"/>
    <property type="match status" value="1"/>
</dbReference>
<organism evidence="2 3">
    <name type="scientific">Smittium angustum</name>
    <dbReference type="NCBI Taxonomy" id="133377"/>
    <lineage>
        <taxon>Eukaryota</taxon>
        <taxon>Fungi</taxon>
        <taxon>Fungi incertae sedis</taxon>
        <taxon>Zoopagomycota</taxon>
        <taxon>Kickxellomycotina</taxon>
        <taxon>Harpellomycetes</taxon>
        <taxon>Harpellales</taxon>
        <taxon>Legeriomycetaceae</taxon>
        <taxon>Smittium</taxon>
    </lineage>
</organism>
<gene>
    <name evidence="2" type="ORF">BB558_005276</name>
</gene>
<proteinExistence type="predicted"/>
<dbReference type="InterPro" id="IPR016197">
    <property type="entry name" value="Chromo-like_dom_sf"/>
</dbReference>
<dbReference type="InterPro" id="IPR023780">
    <property type="entry name" value="Chromo_domain"/>
</dbReference>
<dbReference type="SMART" id="SM00298">
    <property type="entry name" value="CHROMO"/>
    <property type="match status" value="1"/>
</dbReference>
<dbReference type="SUPFAM" id="SSF54160">
    <property type="entry name" value="Chromo domain-like"/>
    <property type="match status" value="1"/>
</dbReference>